<evidence type="ECO:0000256" key="5">
    <source>
        <dbReference type="ARBA" id="ARBA00022679"/>
    </source>
</evidence>
<gene>
    <name evidence="11" type="primary">hemC</name>
    <name evidence="11" type="ORF">PU630_15130</name>
</gene>
<dbReference type="PANTHER" id="PTHR11557">
    <property type="entry name" value="PORPHOBILINOGEN DEAMINASE"/>
    <property type="match status" value="1"/>
</dbReference>
<keyword evidence="5 11" id="KW-0808">Transferase</keyword>
<accession>A0ABY8BWJ9</accession>
<dbReference type="EMBL" id="CP119108">
    <property type="protein sequence ID" value="WEG08558.1"/>
    <property type="molecule type" value="Genomic_DNA"/>
</dbReference>
<keyword evidence="12" id="KW-1185">Reference proteome</keyword>
<dbReference type="InterPro" id="IPR000860">
    <property type="entry name" value="HemC"/>
</dbReference>
<dbReference type="Gene3D" id="3.30.160.40">
    <property type="entry name" value="Porphobilinogen deaminase, C-terminal domain"/>
    <property type="match status" value="1"/>
</dbReference>
<feature type="domain" description="Porphobilinogen deaminase C-terminal" evidence="10">
    <location>
        <begin position="228"/>
        <end position="287"/>
    </location>
</feature>
<dbReference type="Gene3D" id="3.40.190.10">
    <property type="entry name" value="Periplasmic binding protein-like II"/>
    <property type="match status" value="2"/>
</dbReference>
<dbReference type="RefSeq" id="WP_275277886.1">
    <property type="nucleotide sequence ID" value="NZ_CP119108.1"/>
</dbReference>
<evidence type="ECO:0000256" key="3">
    <source>
        <dbReference type="ARBA" id="ARBA00005638"/>
    </source>
</evidence>
<evidence type="ECO:0000256" key="8">
    <source>
        <dbReference type="NCBIfam" id="TIGR00212"/>
    </source>
</evidence>
<evidence type="ECO:0000256" key="4">
    <source>
        <dbReference type="ARBA" id="ARBA00012655"/>
    </source>
</evidence>
<dbReference type="GO" id="GO:0004418">
    <property type="term" value="F:hydroxymethylbilane synthase activity"/>
    <property type="evidence" value="ECO:0007669"/>
    <property type="project" value="UniProtKB-EC"/>
</dbReference>
<protein>
    <recommendedName>
        <fullName evidence="4 8">Hydroxymethylbilane synthase</fullName>
        <ecNumber evidence="4 8">2.5.1.61</ecNumber>
    </recommendedName>
</protein>
<comment type="function">
    <text evidence="2">Tetrapolymerization of the monopyrrole PBG into the hydroxymethylbilane pre-uroporphyrinogen in several discrete steps.</text>
</comment>
<dbReference type="Pfam" id="PF01379">
    <property type="entry name" value="Porphobil_deam"/>
    <property type="match status" value="1"/>
</dbReference>
<dbReference type="InterPro" id="IPR022419">
    <property type="entry name" value="Porphobilin_deaminase_cofac_BS"/>
</dbReference>
<name>A0ABY8BWJ9_9MICO</name>
<dbReference type="PANTHER" id="PTHR11557:SF0">
    <property type="entry name" value="PORPHOBILINOGEN DEAMINASE"/>
    <property type="match status" value="1"/>
</dbReference>
<proteinExistence type="inferred from homology"/>
<dbReference type="EC" id="2.5.1.61" evidence="4 8"/>
<dbReference type="Pfam" id="PF03900">
    <property type="entry name" value="Porphobil_deamC"/>
    <property type="match status" value="1"/>
</dbReference>
<dbReference type="PROSITE" id="PS00533">
    <property type="entry name" value="PORPHOBILINOGEN_DEAM"/>
    <property type="match status" value="1"/>
</dbReference>
<dbReference type="SUPFAM" id="SSF53850">
    <property type="entry name" value="Periplasmic binding protein-like II"/>
    <property type="match status" value="1"/>
</dbReference>
<evidence type="ECO:0000256" key="7">
    <source>
        <dbReference type="ARBA" id="ARBA00048169"/>
    </source>
</evidence>
<comment type="cofactor">
    <cofactor evidence="1">
        <name>dipyrromethane</name>
        <dbReference type="ChEBI" id="CHEBI:60342"/>
    </cofactor>
</comment>
<dbReference type="InterPro" id="IPR022418">
    <property type="entry name" value="Porphobilinogen_deaminase_C"/>
</dbReference>
<dbReference type="SUPFAM" id="SSF54782">
    <property type="entry name" value="Porphobilinogen deaminase (hydroxymethylbilane synthase), C-terminal domain"/>
    <property type="match status" value="1"/>
</dbReference>
<comment type="catalytic activity">
    <reaction evidence="7">
        <text>4 porphobilinogen + H2O = hydroxymethylbilane + 4 NH4(+)</text>
        <dbReference type="Rhea" id="RHEA:13185"/>
        <dbReference type="ChEBI" id="CHEBI:15377"/>
        <dbReference type="ChEBI" id="CHEBI:28938"/>
        <dbReference type="ChEBI" id="CHEBI:57845"/>
        <dbReference type="ChEBI" id="CHEBI:58126"/>
        <dbReference type="EC" id="2.5.1.61"/>
    </reaction>
</comment>
<evidence type="ECO:0000313" key="11">
    <source>
        <dbReference type="EMBL" id="WEG08558.1"/>
    </source>
</evidence>
<dbReference type="NCBIfam" id="TIGR00212">
    <property type="entry name" value="hemC"/>
    <property type="match status" value="1"/>
</dbReference>
<keyword evidence="6" id="KW-0627">Porphyrin biosynthesis</keyword>
<evidence type="ECO:0000256" key="2">
    <source>
        <dbReference type="ARBA" id="ARBA00002869"/>
    </source>
</evidence>
<evidence type="ECO:0000259" key="9">
    <source>
        <dbReference type="Pfam" id="PF01379"/>
    </source>
</evidence>
<feature type="domain" description="Porphobilinogen deaminase N-terminal" evidence="9">
    <location>
        <begin position="3"/>
        <end position="209"/>
    </location>
</feature>
<evidence type="ECO:0000259" key="10">
    <source>
        <dbReference type="Pfam" id="PF03900"/>
    </source>
</evidence>
<dbReference type="InterPro" id="IPR036803">
    <property type="entry name" value="Porphobilinogen_deaminase_C_sf"/>
</dbReference>
<evidence type="ECO:0000313" key="12">
    <source>
        <dbReference type="Proteomes" id="UP001214553"/>
    </source>
</evidence>
<dbReference type="InterPro" id="IPR022417">
    <property type="entry name" value="Porphobilin_deaminase_N"/>
</dbReference>
<organism evidence="11 12">
    <name type="scientific">Microbacterium horticulturae</name>
    <dbReference type="NCBI Taxonomy" id="3028316"/>
    <lineage>
        <taxon>Bacteria</taxon>
        <taxon>Bacillati</taxon>
        <taxon>Actinomycetota</taxon>
        <taxon>Actinomycetes</taxon>
        <taxon>Micrococcales</taxon>
        <taxon>Microbacteriaceae</taxon>
        <taxon>Microbacterium</taxon>
    </lineage>
</organism>
<comment type="similarity">
    <text evidence="3">Belongs to the HMBS family.</text>
</comment>
<sequence>MTLRVGTRGSALATAQTQQVADALAAALGGVDVEIIRITTHGDTSRASLSSLGGTGVFATALRDALREGQCDVIVHSFKDLPTAPSPGLVVAAVPPREDARDVVVTRDGTPLEDLPAGSRVGTGSPRRIAQVRAVRPDLEVVDIRGNVDSRLARLHAAGADRLDAVVLSAAGLNRLGRTEVPAEPMPLDSWPSAPAQGALAVEVREADAAGTPLATALAQIADPASAACATAERGVLAGLEAGCSAPIGATAQVDGDALTLSAAVYSLDGQRQISTTVTASGADASERAAREVVTALRDTGADELN</sequence>
<dbReference type="PRINTS" id="PR00151">
    <property type="entry name" value="PORPHBDMNASE"/>
</dbReference>
<dbReference type="PIRSF" id="PIRSF001438">
    <property type="entry name" value="4pyrrol_synth_OHMeBilane_synth"/>
    <property type="match status" value="1"/>
</dbReference>
<evidence type="ECO:0000256" key="6">
    <source>
        <dbReference type="ARBA" id="ARBA00023244"/>
    </source>
</evidence>
<dbReference type="Proteomes" id="UP001214553">
    <property type="component" value="Chromosome"/>
</dbReference>
<evidence type="ECO:0000256" key="1">
    <source>
        <dbReference type="ARBA" id="ARBA00001916"/>
    </source>
</evidence>
<reference evidence="11 12" key="1">
    <citation type="submission" date="2023-03" db="EMBL/GenBank/DDBJ databases">
        <title>Genome sequence of Microbacterium sp. KACC 23027.</title>
        <authorList>
            <person name="Kim S."/>
            <person name="Heo J."/>
            <person name="Kwon S.-W."/>
        </authorList>
    </citation>
    <scope>NUCLEOTIDE SEQUENCE [LARGE SCALE GENOMIC DNA]</scope>
    <source>
        <strain evidence="11 12">KACC 23027</strain>
    </source>
</reference>